<keyword evidence="4 6" id="KW-0472">Membrane</keyword>
<dbReference type="OrthoDB" id="9986881at2759"/>
<dbReference type="STRING" id="765440.A0A0C3BT85"/>
<dbReference type="GO" id="GO:0022857">
    <property type="term" value="F:transmembrane transporter activity"/>
    <property type="evidence" value="ECO:0007669"/>
    <property type="project" value="InterPro"/>
</dbReference>
<name>A0A0C3BT85_PILCF</name>
<feature type="transmembrane region" description="Helical" evidence="6">
    <location>
        <begin position="461"/>
        <end position="479"/>
    </location>
</feature>
<keyword evidence="9" id="KW-1185">Reference proteome</keyword>
<feature type="compositionally biased region" description="Basic and acidic residues" evidence="5">
    <location>
        <begin position="24"/>
        <end position="34"/>
    </location>
</feature>
<dbReference type="AlphaFoldDB" id="A0A0C3BT85"/>
<feature type="transmembrane region" description="Helical" evidence="6">
    <location>
        <begin position="312"/>
        <end position="331"/>
    </location>
</feature>
<dbReference type="Pfam" id="PF07690">
    <property type="entry name" value="MFS_1"/>
    <property type="match status" value="1"/>
</dbReference>
<dbReference type="CDD" id="cd17323">
    <property type="entry name" value="MFS_Tpo1_MDR_like"/>
    <property type="match status" value="1"/>
</dbReference>
<reference evidence="9" key="2">
    <citation type="submission" date="2015-01" db="EMBL/GenBank/DDBJ databases">
        <title>Evolutionary Origins and Diversification of the Mycorrhizal Mutualists.</title>
        <authorList>
            <consortium name="DOE Joint Genome Institute"/>
            <consortium name="Mycorrhizal Genomics Consortium"/>
            <person name="Kohler A."/>
            <person name="Kuo A."/>
            <person name="Nagy L.G."/>
            <person name="Floudas D."/>
            <person name="Copeland A."/>
            <person name="Barry K.W."/>
            <person name="Cichocki N."/>
            <person name="Veneault-Fourrey C."/>
            <person name="LaButti K."/>
            <person name="Lindquist E.A."/>
            <person name="Lipzen A."/>
            <person name="Lundell T."/>
            <person name="Morin E."/>
            <person name="Murat C."/>
            <person name="Riley R."/>
            <person name="Ohm R."/>
            <person name="Sun H."/>
            <person name="Tunlid A."/>
            <person name="Henrissat B."/>
            <person name="Grigoriev I.V."/>
            <person name="Hibbett D.S."/>
            <person name="Martin F."/>
        </authorList>
    </citation>
    <scope>NUCLEOTIDE SEQUENCE [LARGE SCALE GENOMIC DNA]</scope>
    <source>
        <strain evidence="9">F 1598</strain>
    </source>
</reference>
<feature type="transmembrane region" description="Helical" evidence="6">
    <location>
        <begin position="391"/>
        <end position="411"/>
    </location>
</feature>
<sequence length="537" mass="59130">MSARSAEGRNGLSSTAPRSPWTGLDRKAVTKNDEQDSESIISDKPAPLHDGKDYNLVTWDGPDDPDNPRNWSTKYRLFLTTLCCITTLNVTFASSAPTPALTFIAKDFNISVEAANLLTTLFLVGYIAGPIIWGPGSELLGRRFIFRVSMISGTLFILGQTLAQNVETLLITRFIAGVFAAAPITNCSALMADIWAPAARGHAVSFFVVCVFIGPVLGPVVGSFVPESYLGWRGIFWIMMIVTAICGILMTFFMPETYAPVLLQWKARQLRMADPEKNATLYAEHDKEDWSFYGVINRTLYRPFYMLYQEPILVLVTLYLSFIYGILYALFEAVPLVFIDKRGWGLGPDGLAFIAVGLGSCLAAGINFFFSFRYASLIEKWKGFPPPEERLYGAMIAGPCLVIGVLLFGWTGQYPNVHWIAPAFGMILVGISVSLIFASLSAYLVDVYLMYSASALAANTMCRSAIAAAFPLFTVQMFTKLGINWASTVVACVGIVLLPSPFLFHKFGSRIRRESKFAPCVDLKIAKQLEAEGHNLV</sequence>
<evidence type="ECO:0000259" key="7">
    <source>
        <dbReference type="PROSITE" id="PS50850"/>
    </source>
</evidence>
<feature type="domain" description="Major facilitator superfamily (MFS) profile" evidence="7">
    <location>
        <begin position="75"/>
        <end position="512"/>
    </location>
</feature>
<proteinExistence type="predicted"/>
<dbReference type="InParanoid" id="A0A0C3BT85"/>
<keyword evidence="2 6" id="KW-0812">Transmembrane</keyword>
<dbReference type="PANTHER" id="PTHR23502:SF74">
    <property type="entry name" value="MAJOR FACILITATOR SUPERFAMILY (MFS) PROFILE DOMAIN-CONTAINING PROTEIN"/>
    <property type="match status" value="1"/>
</dbReference>
<dbReference type="PANTHER" id="PTHR23502">
    <property type="entry name" value="MAJOR FACILITATOR SUPERFAMILY"/>
    <property type="match status" value="1"/>
</dbReference>
<dbReference type="HOGENOM" id="CLU_008455_11_4_1"/>
<reference evidence="8 9" key="1">
    <citation type="submission" date="2014-04" db="EMBL/GenBank/DDBJ databases">
        <authorList>
            <consortium name="DOE Joint Genome Institute"/>
            <person name="Kuo A."/>
            <person name="Tarkka M."/>
            <person name="Buscot F."/>
            <person name="Kohler A."/>
            <person name="Nagy L.G."/>
            <person name="Floudas D."/>
            <person name="Copeland A."/>
            <person name="Barry K.W."/>
            <person name="Cichocki N."/>
            <person name="Veneault-Fourrey C."/>
            <person name="LaButti K."/>
            <person name="Lindquist E.A."/>
            <person name="Lipzen A."/>
            <person name="Lundell T."/>
            <person name="Morin E."/>
            <person name="Murat C."/>
            <person name="Sun H."/>
            <person name="Tunlid A."/>
            <person name="Henrissat B."/>
            <person name="Grigoriev I.V."/>
            <person name="Hibbett D.S."/>
            <person name="Martin F."/>
            <person name="Nordberg H.P."/>
            <person name="Cantor M.N."/>
            <person name="Hua S.X."/>
        </authorList>
    </citation>
    <scope>NUCLEOTIDE SEQUENCE [LARGE SCALE GENOMIC DNA]</scope>
    <source>
        <strain evidence="8 9">F 1598</strain>
    </source>
</reference>
<dbReference type="Proteomes" id="UP000054166">
    <property type="component" value="Unassembled WGS sequence"/>
</dbReference>
<keyword evidence="3 6" id="KW-1133">Transmembrane helix</keyword>
<evidence type="ECO:0000256" key="2">
    <source>
        <dbReference type="ARBA" id="ARBA00022692"/>
    </source>
</evidence>
<feature type="transmembrane region" description="Helical" evidence="6">
    <location>
        <begin position="114"/>
        <end position="132"/>
    </location>
</feature>
<feature type="transmembrane region" description="Helical" evidence="6">
    <location>
        <begin position="77"/>
        <end position="94"/>
    </location>
</feature>
<dbReference type="InterPro" id="IPR036259">
    <property type="entry name" value="MFS_trans_sf"/>
</dbReference>
<evidence type="ECO:0000313" key="9">
    <source>
        <dbReference type="Proteomes" id="UP000054166"/>
    </source>
</evidence>
<comment type="subcellular location">
    <subcellularLocation>
        <location evidence="1">Membrane</location>
        <topology evidence="1">Multi-pass membrane protein</topology>
    </subcellularLocation>
</comment>
<feature type="transmembrane region" description="Helical" evidence="6">
    <location>
        <begin position="169"/>
        <end position="191"/>
    </location>
</feature>
<evidence type="ECO:0000256" key="1">
    <source>
        <dbReference type="ARBA" id="ARBA00004141"/>
    </source>
</evidence>
<evidence type="ECO:0000256" key="3">
    <source>
        <dbReference type="ARBA" id="ARBA00022989"/>
    </source>
</evidence>
<dbReference type="EMBL" id="KN832974">
    <property type="protein sequence ID" value="KIM89743.1"/>
    <property type="molecule type" value="Genomic_DNA"/>
</dbReference>
<dbReference type="FunCoup" id="A0A0C3BT85">
    <property type="interactions" value="119"/>
</dbReference>
<evidence type="ECO:0000256" key="4">
    <source>
        <dbReference type="ARBA" id="ARBA00023136"/>
    </source>
</evidence>
<dbReference type="PROSITE" id="PS50850">
    <property type="entry name" value="MFS"/>
    <property type="match status" value="1"/>
</dbReference>
<organism evidence="8 9">
    <name type="scientific">Piloderma croceum (strain F 1598)</name>
    <dbReference type="NCBI Taxonomy" id="765440"/>
    <lineage>
        <taxon>Eukaryota</taxon>
        <taxon>Fungi</taxon>
        <taxon>Dikarya</taxon>
        <taxon>Basidiomycota</taxon>
        <taxon>Agaricomycotina</taxon>
        <taxon>Agaricomycetes</taxon>
        <taxon>Agaricomycetidae</taxon>
        <taxon>Atheliales</taxon>
        <taxon>Atheliaceae</taxon>
        <taxon>Piloderma</taxon>
    </lineage>
</organism>
<feature type="transmembrane region" description="Helical" evidence="6">
    <location>
        <begin position="203"/>
        <end position="222"/>
    </location>
</feature>
<evidence type="ECO:0000256" key="5">
    <source>
        <dbReference type="SAM" id="MobiDB-lite"/>
    </source>
</evidence>
<accession>A0A0C3BT85</accession>
<dbReference type="InterPro" id="IPR011701">
    <property type="entry name" value="MFS"/>
</dbReference>
<feature type="transmembrane region" description="Helical" evidence="6">
    <location>
        <begin position="144"/>
        <end position="163"/>
    </location>
</feature>
<dbReference type="Gene3D" id="1.20.1250.20">
    <property type="entry name" value="MFS general substrate transporter like domains"/>
    <property type="match status" value="1"/>
</dbReference>
<dbReference type="InterPro" id="IPR020846">
    <property type="entry name" value="MFS_dom"/>
</dbReference>
<gene>
    <name evidence="8" type="ORF">PILCRDRAFT_812543</name>
</gene>
<feature type="transmembrane region" description="Helical" evidence="6">
    <location>
        <begin position="423"/>
        <end position="449"/>
    </location>
</feature>
<protein>
    <recommendedName>
        <fullName evidence="7">Major facilitator superfamily (MFS) profile domain-containing protein</fullName>
    </recommendedName>
</protein>
<dbReference type="SUPFAM" id="SSF103473">
    <property type="entry name" value="MFS general substrate transporter"/>
    <property type="match status" value="1"/>
</dbReference>
<feature type="transmembrane region" description="Helical" evidence="6">
    <location>
        <begin position="234"/>
        <end position="254"/>
    </location>
</feature>
<feature type="transmembrane region" description="Helical" evidence="6">
    <location>
        <begin position="351"/>
        <end position="370"/>
    </location>
</feature>
<feature type="region of interest" description="Disordered" evidence="5">
    <location>
        <begin position="1"/>
        <end position="48"/>
    </location>
</feature>
<evidence type="ECO:0000256" key="6">
    <source>
        <dbReference type="SAM" id="Phobius"/>
    </source>
</evidence>
<dbReference type="GO" id="GO:0005886">
    <property type="term" value="C:plasma membrane"/>
    <property type="evidence" value="ECO:0007669"/>
    <property type="project" value="TreeGrafter"/>
</dbReference>
<evidence type="ECO:0000313" key="8">
    <source>
        <dbReference type="EMBL" id="KIM89743.1"/>
    </source>
</evidence>
<dbReference type="FunFam" id="1.20.1250.20:FF:000011">
    <property type="entry name" value="MFS multidrug transporter, putative"/>
    <property type="match status" value="1"/>
</dbReference>
<feature type="transmembrane region" description="Helical" evidence="6">
    <location>
        <begin position="485"/>
        <end position="504"/>
    </location>
</feature>